<evidence type="ECO:0000313" key="3">
    <source>
        <dbReference type="EMBL" id="GHB32390.1"/>
    </source>
</evidence>
<comment type="caution">
    <text evidence="3">The sequence shown here is derived from an EMBL/GenBank/DDBJ whole genome shotgun (WGS) entry which is preliminary data.</text>
</comment>
<evidence type="ECO:0000256" key="1">
    <source>
        <dbReference type="SAM" id="Phobius"/>
    </source>
</evidence>
<dbReference type="EMBL" id="BMXE01000003">
    <property type="protein sequence ID" value="GHB32390.1"/>
    <property type="molecule type" value="Genomic_DNA"/>
</dbReference>
<feature type="transmembrane region" description="Helical" evidence="1">
    <location>
        <begin position="42"/>
        <end position="63"/>
    </location>
</feature>
<organism evidence="3 4">
    <name type="scientific">Pseudovibrio japonicus</name>
    <dbReference type="NCBI Taxonomy" id="366534"/>
    <lineage>
        <taxon>Bacteria</taxon>
        <taxon>Pseudomonadati</taxon>
        <taxon>Pseudomonadota</taxon>
        <taxon>Alphaproteobacteria</taxon>
        <taxon>Hyphomicrobiales</taxon>
        <taxon>Stappiaceae</taxon>
        <taxon>Pseudovibrio</taxon>
    </lineage>
</organism>
<sequence>MKALAALAAGPLSGGVVAAIGTGLEAACESAFGSSGLATGFWAVFSGADVLCSGAGAFGVGLMKPFVRGGAGRAAIGRAASFCTPRVPPMVGVCRGAGLPGCAAGAGAAGFALRKGAGGAIGAGFSLGATPAAGIGAVIAGCLAGASVSGC</sequence>
<feature type="chain" id="PRO_5046143046" evidence="2">
    <location>
        <begin position="19"/>
        <end position="151"/>
    </location>
</feature>
<evidence type="ECO:0000256" key="2">
    <source>
        <dbReference type="SAM" id="SignalP"/>
    </source>
</evidence>
<keyword evidence="4" id="KW-1185">Reference proteome</keyword>
<keyword evidence="1" id="KW-1133">Transmembrane helix</keyword>
<gene>
    <name evidence="3" type="ORF">GCM10007094_21500</name>
</gene>
<keyword evidence="1" id="KW-0812">Transmembrane</keyword>
<dbReference type="Proteomes" id="UP000637980">
    <property type="component" value="Unassembled WGS sequence"/>
</dbReference>
<keyword evidence="2" id="KW-0732">Signal</keyword>
<reference evidence="4" key="1">
    <citation type="journal article" date="2019" name="Int. J. Syst. Evol. Microbiol.">
        <title>The Global Catalogue of Microorganisms (GCM) 10K type strain sequencing project: providing services to taxonomists for standard genome sequencing and annotation.</title>
        <authorList>
            <consortium name="The Broad Institute Genomics Platform"/>
            <consortium name="The Broad Institute Genome Sequencing Center for Infectious Disease"/>
            <person name="Wu L."/>
            <person name="Ma J."/>
        </authorList>
    </citation>
    <scope>NUCLEOTIDE SEQUENCE [LARGE SCALE GENOMIC DNA]</scope>
    <source>
        <strain evidence="4">KCTC 12861</strain>
    </source>
</reference>
<evidence type="ECO:0000313" key="4">
    <source>
        <dbReference type="Proteomes" id="UP000637980"/>
    </source>
</evidence>
<keyword evidence="1" id="KW-0472">Membrane</keyword>
<proteinExistence type="predicted"/>
<accession>A0ABQ3EBM5</accession>
<feature type="signal peptide" evidence="2">
    <location>
        <begin position="1"/>
        <end position="18"/>
    </location>
</feature>
<protein>
    <submittedName>
        <fullName evidence="3">Uncharacterized protein</fullName>
    </submittedName>
</protein>
<name>A0ABQ3EBM5_9HYPH</name>